<gene>
    <name evidence="1" type="ORF">MOP44_12600</name>
</gene>
<organism evidence="1 2">
    <name type="scientific">Occallatibacter riparius</name>
    <dbReference type="NCBI Taxonomy" id="1002689"/>
    <lineage>
        <taxon>Bacteria</taxon>
        <taxon>Pseudomonadati</taxon>
        <taxon>Acidobacteriota</taxon>
        <taxon>Terriglobia</taxon>
        <taxon>Terriglobales</taxon>
        <taxon>Acidobacteriaceae</taxon>
        <taxon>Occallatibacter</taxon>
    </lineage>
</organism>
<evidence type="ECO:0000313" key="1">
    <source>
        <dbReference type="EMBL" id="UWZ86757.1"/>
    </source>
</evidence>
<dbReference type="EMBL" id="CP093313">
    <property type="protein sequence ID" value="UWZ86757.1"/>
    <property type="molecule type" value="Genomic_DNA"/>
</dbReference>
<dbReference type="PANTHER" id="PTHR36454">
    <property type="entry name" value="LMO2823 PROTEIN"/>
    <property type="match status" value="1"/>
</dbReference>
<proteinExistence type="predicted"/>
<keyword evidence="2" id="KW-1185">Reference proteome</keyword>
<dbReference type="AlphaFoldDB" id="A0A9J7BYU0"/>
<dbReference type="PANTHER" id="PTHR36454:SF1">
    <property type="entry name" value="DUF1015 DOMAIN-CONTAINING PROTEIN"/>
    <property type="match status" value="1"/>
</dbReference>
<reference evidence="1" key="1">
    <citation type="submission" date="2021-04" db="EMBL/GenBank/DDBJ databases">
        <title>Phylogenetic analysis of Acidobacteriaceae.</title>
        <authorList>
            <person name="Qiu L."/>
            <person name="Zhang Q."/>
        </authorList>
    </citation>
    <scope>NUCLEOTIDE SEQUENCE</scope>
    <source>
        <strain evidence="1">DSM 25168</strain>
    </source>
</reference>
<dbReference type="KEGG" id="orp:MOP44_12600"/>
<protein>
    <submittedName>
        <fullName evidence="1">DUF1015 domain-containing protein</fullName>
    </submittedName>
</protein>
<dbReference type="RefSeq" id="WP_260796394.1">
    <property type="nucleotide sequence ID" value="NZ_CP093313.1"/>
</dbReference>
<accession>A0A9J7BYU0</accession>
<name>A0A9J7BYU0_9BACT</name>
<evidence type="ECO:0000313" key="2">
    <source>
        <dbReference type="Proteomes" id="UP001059380"/>
    </source>
</evidence>
<dbReference type="PIRSF" id="PIRSF033563">
    <property type="entry name" value="UCP033563"/>
    <property type="match status" value="1"/>
</dbReference>
<dbReference type="Proteomes" id="UP001059380">
    <property type="component" value="Chromosome"/>
</dbReference>
<dbReference type="InterPro" id="IPR008323">
    <property type="entry name" value="UCP033563"/>
</dbReference>
<dbReference type="Pfam" id="PF06245">
    <property type="entry name" value="DUF1015"/>
    <property type="match status" value="1"/>
</dbReference>
<sequence length="441" mass="48975">MANIYPFRAWRYNPAAVRLDDVVTQPYDKISPAMQQAYYQSSPYNLVRIILGLPELFDAERGDSVYSRAARDFKAWREQGVLIQEKAPCVFAYAQVFKVPGSDVIKERRGFIALGKLHDYADQVVFRHEQTLSKPKSDRLNLLKATRAHFGQIFMLYSDPAGSVEKILYDGNGTPDADVKDEYGVQHRLWRISDPATIRLLTTAMNDKKLIIADGHHRYETALAYSKEHAAAHPAKGETSVNQLPAPPFPEAAVMMTFINMDSDGLVILPTHRVVHGLASFDPAAFIKSASQYFTADSLPAGDAAGYLSALKEQAGTAFVAVTRSGAWLLRPKADAVQAALDGIPERQKQLDLTQLHAVILDKLLGLDAEKVREQTNLRYLRDAAEAVDQVRRGDADVAFLTKPVTMDQMKEVAFAGEVMPQKSTDFYPKLLSGLTIYGLE</sequence>